<evidence type="ECO:0000256" key="4">
    <source>
        <dbReference type="ARBA" id="ARBA00022989"/>
    </source>
</evidence>
<sequence>MSRFGAFYSRSFAQRPWLTLAVTNGGLSVVADALAQTFELSQAQKSGNTTSSSSSGFDLARSARFLAFGSAMAPLLAEWNKFIELKFPLRTGGTGSGGSGAVARYSTAAAANMGKVSFLALGKRVIVDQGTFAPFGLALFVGFMGFMEGRDMAGIGEKFSSMYWPALLANWQVWPLIQTINFRFMPLKYRVPFVSLCGVGWTIFLSVLQAARQGGTAEAAIGSGGADGGVQVHS</sequence>
<keyword evidence="3 6" id="KW-0812">Transmembrane</keyword>
<dbReference type="PANTHER" id="PTHR11266">
    <property type="entry name" value="PEROXISOMAL MEMBRANE PROTEIN 2, PXMP2 MPV17"/>
    <property type="match status" value="1"/>
</dbReference>
<keyword evidence="5 6" id="KW-0472">Membrane</keyword>
<proteinExistence type="inferred from homology"/>
<dbReference type="Proteomes" id="UP000245783">
    <property type="component" value="Unassembled WGS sequence"/>
</dbReference>
<evidence type="ECO:0000256" key="5">
    <source>
        <dbReference type="ARBA" id="ARBA00023136"/>
    </source>
</evidence>
<dbReference type="GeneID" id="37034216"/>
<keyword evidence="4 6" id="KW-1133">Transmembrane helix</keyword>
<dbReference type="InParanoid" id="A0A316VT61"/>
<evidence type="ECO:0000256" key="3">
    <source>
        <dbReference type="ARBA" id="ARBA00022692"/>
    </source>
</evidence>
<dbReference type="EMBL" id="KZ819470">
    <property type="protein sequence ID" value="PWN39401.1"/>
    <property type="molecule type" value="Genomic_DNA"/>
</dbReference>
<gene>
    <name evidence="7" type="ORF">IE81DRAFT_306619</name>
</gene>
<reference evidence="7 8" key="1">
    <citation type="journal article" date="2018" name="Mol. Biol. Evol.">
        <title>Broad Genomic Sampling Reveals a Smut Pathogenic Ancestry of the Fungal Clade Ustilaginomycotina.</title>
        <authorList>
            <person name="Kijpornyongpan T."/>
            <person name="Mondo S.J."/>
            <person name="Barry K."/>
            <person name="Sandor L."/>
            <person name="Lee J."/>
            <person name="Lipzen A."/>
            <person name="Pangilinan J."/>
            <person name="LaButti K."/>
            <person name="Hainaut M."/>
            <person name="Henrissat B."/>
            <person name="Grigoriev I.V."/>
            <person name="Spatafora J.W."/>
            <person name="Aime M.C."/>
        </authorList>
    </citation>
    <scope>NUCLEOTIDE SEQUENCE [LARGE SCALE GENOMIC DNA]</scope>
    <source>
        <strain evidence="7 8">MCA 4658</strain>
    </source>
</reference>
<dbReference type="PANTHER" id="PTHR11266:SF50">
    <property type="entry name" value="VACUOLAR MEMBRANE PROTEIN YOR292C"/>
    <property type="match status" value="1"/>
</dbReference>
<dbReference type="InterPro" id="IPR007248">
    <property type="entry name" value="Mpv17_PMP22"/>
</dbReference>
<dbReference type="Pfam" id="PF04117">
    <property type="entry name" value="Mpv17_PMP22"/>
    <property type="match status" value="1"/>
</dbReference>
<organism evidence="7 8">
    <name type="scientific">Ceraceosorus guamensis</name>
    <dbReference type="NCBI Taxonomy" id="1522189"/>
    <lineage>
        <taxon>Eukaryota</taxon>
        <taxon>Fungi</taxon>
        <taxon>Dikarya</taxon>
        <taxon>Basidiomycota</taxon>
        <taxon>Ustilaginomycotina</taxon>
        <taxon>Exobasidiomycetes</taxon>
        <taxon>Ceraceosorales</taxon>
        <taxon>Ceraceosoraceae</taxon>
        <taxon>Ceraceosorus</taxon>
    </lineage>
</organism>
<feature type="transmembrane region" description="Helical" evidence="6">
    <location>
        <begin position="159"/>
        <end position="177"/>
    </location>
</feature>
<evidence type="ECO:0000256" key="2">
    <source>
        <dbReference type="ARBA" id="ARBA00006824"/>
    </source>
</evidence>
<dbReference type="GO" id="GO:0016020">
    <property type="term" value="C:membrane"/>
    <property type="evidence" value="ECO:0007669"/>
    <property type="project" value="UniProtKB-SubCell"/>
</dbReference>
<name>A0A316VT61_9BASI</name>
<accession>A0A316VT61</accession>
<dbReference type="OrthoDB" id="10267969at2759"/>
<protein>
    <recommendedName>
        <fullName evidence="9">Integral membrane protein, Mpv17/PMP22 family</fullName>
    </recommendedName>
</protein>
<dbReference type="FunCoup" id="A0A316VT61">
    <property type="interactions" value="260"/>
</dbReference>
<evidence type="ECO:0000313" key="8">
    <source>
        <dbReference type="Proteomes" id="UP000245783"/>
    </source>
</evidence>
<dbReference type="STRING" id="1522189.A0A316VT61"/>
<dbReference type="GO" id="GO:0005739">
    <property type="term" value="C:mitochondrion"/>
    <property type="evidence" value="ECO:0007669"/>
    <property type="project" value="TreeGrafter"/>
</dbReference>
<evidence type="ECO:0008006" key="9">
    <source>
        <dbReference type="Google" id="ProtNLM"/>
    </source>
</evidence>
<feature type="transmembrane region" description="Helical" evidence="6">
    <location>
        <begin position="125"/>
        <end position="147"/>
    </location>
</feature>
<feature type="transmembrane region" description="Helical" evidence="6">
    <location>
        <begin position="189"/>
        <end position="208"/>
    </location>
</feature>
<evidence type="ECO:0000256" key="6">
    <source>
        <dbReference type="RuleBase" id="RU363053"/>
    </source>
</evidence>
<dbReference type="AlphaFoldDB" id="A0A316VT61"/>
<comment type="similarity">
    <text evidence="2 6">Belongs to the peroxisomal membrane protein PXMP2/4 family.</text>
</comment>
<keyword evidence="8" id="KW-1185">Reference proteome</keyword>
<dbReference type="RefSeq" id="XP_025366561.1">
    <property type="nucleotide sequence ID" value="XM_025512346.1"/>
</dbReference>
<evidence type="ECO:0000256" key="1">
    <source>
        <dbReference type="ARBA" id="ARBA00004141"/>
    </source>
</evidence>
<evidence type="ECO:0000313" key="7">
    <source>
        <dbReference type="EMBL" id="PWN39401.1"/>
    </source>
</evidence>
<comment type="subcellular location">
    <subcellularLocation>
        <location evidence="1">Membrane</location>
        <topology evidence="1">Multi-pass membrane protein</topology>
    </subcellularLocation>
</comment>